<evidence type="ECO:0008006" key="2">
    <source>
        <dbReference type="Google" id="ProtNLM"/>
    </source>
</evidence>
<organism evidence="1">
    <name type="scientific">Oscillatoriales cyanobacterium SpSt-418</name>
    <dbReference type="NCBI Taxonomy" id="2282169"/>
    <lineage>
        <taxon>Bacteria</taxon>
        <taxon>Bacillati</taxon>
        <taxon>Cyanobacteriota</taxon>
        <taxon>Cyanophyceae</taxon>
        <taxon>Oscillatoriophycideae</taxon>
        <taxon>Oscillatoriales</taxon>
    </lineage>
</organism>
<gene>
    <name evidence="1" type="ORF">ENR64_15650</name>
</gene>
<sequence length="175" mass="18752">MSPAIPVSGPQASTHQGGSELYSKNIIGPAWFTMSDFRVEGSAGDPLPPEQVGPNQSKYIVASNESVTASVKLTFNKSPLTALLMCLGIKLKVNFHFEGFGNIATEIDLTTEKTSEKDVYEYDLKLDLVPGIAGLTAGLYEVAATAEIGPGKNECAQHVFGYGYIQEFLLQVYAA</sequence>
<reference evidence="1" key="1">
    <citation type="journal article" date="2020" name="mSystems">
        <title>Genome- and Community-Level Interaction Insights into Carbon Utilization and Element Cycling Functions of Hydrothermarchaeota in Hydrothermal Sediment.</title>
        <authorList>
            <person name="Zhou Z."/>
            <person name="Liu Y."/>
            <person name="Xu W."/>
            <person name="Pan J."/>
            <person name="Luo Z.H."/>
            <person name="Li M."/>
        </authorList>
    </citation>
    <scope>NUCLEOTIDE SEQUENCE [LARGE SCALE GENOMIC DNA]</scope>
    <source>
        <strain evidence="1">SpSt-418</strain>
    </source>
</reference>
<protein>
    <recommendedName>
        <fullName evidence="2">DUF2808 domain-containing protein</fullName>
    </recommendedName>
</protein>
<evidence type="ECO:0000313" key="1">
    <source>
        <dbReference type="EMBL" id="HFM99160.1"/>
    </source>
</evidence>
<dbReference type="EMBL" id="DSRU01000227">
    <property type="protein sequence ID" value="HFM99160.1"/>
    <property type="molecule type" value="Genomic_DNA"/>
</dbReference>
<accession>A0A7C3PIY0</accession>
<comment type="caution">
    <text evidence="1">The sequence shown here is derived from an EMBL/GenBank/DDBJ whole genome shotgun (WGS) entry which is preliminary data.</text>
</comment>
<name>A0A7C3PIY0_9CYAN</name>
<proteinExistence type="predicted"/>
<dbReference type="AlphaFoldDB" id="A0A7C3PIY0"/>